<dbReference type="PANTHER" id="PTHR45639">
    <property type="entry name" value="HSC70CB, ISOFORM G-RELATED"/>
    <property type="match status" value="1"/>
</dbReference>
<dbReference type="CDD" id="cd10232">
    <property type="entry name" value="ASKHA_NBD_HSP70_ScSsz1p-like"/>
    <property type="match status" value="1"/>
</dbReference>
<name>A0A8H3FW04_9LECA</name>
<dbReference type="Gene3D" id="2.60.34.10">
    <property type="entry name" value="Substrate Binding Domain Of DNAk, Chain A, domain 1"/>
    <property type="match status" value="1"/>
</dbReference>
<accession>A0A8H3FW04</accession>
<dbReference type="Gene3D" id="3.30.30.30">
    <property type="match status" value="1"/>
</dbReference>
<dbReference type="Pfam" id="PF00012">
    <property type="entry name" value="HSP70"/>
    <property type="match status" value="1"/>
</dbReference>
<dbReference type="GO" id="GO:0005829">
    <property type="term" value="C:cytosol"/>
    <property type="evidence" value="ECO:0007669"/>
    <property type="project" value="TreeGrafter"/>
</dbReference>
<evidence type="ECO:0000313" key="5">
    <source>
        <dbReference type="Proteomes" id="UP000664534"/>
    </source>
</evidence>
<keyword evidence="2" id="KW-0067">ATP-binding</keyword>
<comment type="caution">
    <text evidence="4">The sequence shown here is derived from an EMBL/GenBank/DDBJ whole genome shotgun (WGS) entry which is preliminary data.</text>
</comment>
<dbReference type="Gene3D" id="3.30.420.40">
    <property type="match status" value="2"/>
</dbReference>
<dbReference type="InterPro" id="IPR029047">
    <property type="entry name" value="HSP70_peptide-bd_sf"/>
</dbReference>
<evidence type="ECO:0000256" key="1">
    <source>
        <dbReference type="ARBA" id="ARBA00022741"/>
    </source>
</evidence>
<dbReference type="Proteomes" id="UP000664534">
    <property type="component" value="Unassembled WGS sequence"/>
</dbReference>
<protein>
    <submittedName>
        <fullName evidence="4">Hsp70 protein that interacts with Zuo1p</fullName>
    </submittedName>
</protein>
<dbReference type="Gene3D" id="3.90.640.10">
    <property type="entry name" value="Actin, Chain A, domain 4"/>
    <property type="match status" value="1"/>
</dbReference>
<dbReference type="AlphaFoldDB" id="A0A8H3FW04"/>
<feature type="region of interest" description="Disordered" evidence="3">
    <location>
        <begin position="555"/>
        <end position="578"/>
    </location>
</feature>
<evidence type="ECO:0000256" key="2">
    <source>
        <dbReference type="ARBA" id="ARBA00022840"/>
    </source>
</evidence>
<evidence type="ECO:0000256" key="3">
    <source>
        <dbReference type="SAM" id="MobiDB-lite"/>
    </source>
</evidence>
<evidence type="ECO:0000313" key="4">
    <source>
        <dbReference type="EMBL" id="CAF9933281.1"/>
    </source>
</evidence>
<dbReference type="OrthoDB" id="29851at2759"/>
<dbReference type="GO" id="GO:0005524">
    <property type="term" value="F:ATP binding"/>
    <property type="evidence" value="ECO:0007669"/>
    <property type="project" value="UniProtKB-KW"/>
</dbReference>
<dbReference type="GO" id="GO:0005634">
    <property type="term" value="C:nucleus"/>
    <property type="evidence" value="ECO:0007669"/>
    <property type="project" value="TreeGrafter"/>
</dbReference>
<dbReference type="FunFam" id="3.30.30.30:FF:000009">
    <property type="entry name" value="Heat shock protein Hsp70"/>
    <property type="match status" value="1"/>
</dbReference>
<keyword evidence="5" id="KW-1185">Reference proteome</keyword>
<dbReference type="SUPFAM" id="SSF53067">
    <property type="entry name" value="Actin-like ATPase domain"/>
    <property type="match status" value="2"/>
</dbReference>
<feature type="compositionally biased region" description="Acidic residues" evidence="3">
    <location>
        <begin position="494"/>
        <end position="509"/>
    </location>
</feature>
<dbReference type="PANTHER" id="PTHR45639:SF32">
    <property type="entry name" value="HEAT SHOCK PROTEIN PDR13"/>
    <property type="match status" value="1"/>
</dbReference>
<feature type="region of interest" description="Disordered" evidence="3">
    <location>
        <begin position="482"/>
        <end position="509"/>
    </location>
</feature>
<dbReference type="EMBL" id="CAJPDT010000069">
    <property type="protein sequence ID" value="CAF9933281.1"/>
    <property type="molecule type" value="Genomic_DNA"/>
</dbReference>
<sequence length="578" mass="61774">MSSQEDGEISSPEITAIGISFGNSNSSIAYTSGEGKAEVIANEEGDRQIPSVLSYIEGEEYHGTQAKSQLVRNSRNTIAYFRDYLGKDFDSIDPTPCHASAHPQKHESTIAFSVQDKESEAQNIVTVSEITTRHIRRLASSASDFLGKSVNAAVITVPTNVTDEQREALSEAAKAAGVDVLQMISEPTAAVLAYDARPEAILKDKIIVVADLGGTRSDMAVVASRGGVYSILSTSHDYETAGVQLDQVLIDHFAKEFIKKNKTDPRENERSLAKLKLEAEATKKALSLGGNASCSVESLADGIDFSSTINRTRYELLAGKVFGAFTRLIEEAVRKADLDILDVDEVILSGGTSHTPKISQNLQRLFPPTTRILSPSTLPTAIDPSSLSARGAAIQASLVQEFEKEDIEQSTHPMVTVTPHLRNAIGVMVVSEDVQKGLFSALIEKETAVPCRRTGLFAVPREGGDVVVKICEGLRDIKVSKKEKPKTNGKPASDDSDLDSDEDEDGDEEIREKVWKIGAVLAEAAVKGVKKGGKVEVTIKVEADLAVQVEAREAGGKGGVRGSLGKARVAENGSAGSG</sequence>
<dbReference type="InterPro" id="IPR013126">
    <property type="entry name" value="Hsp_70_fam"/>
</dbReference>
<dbReference type="FunFam" id="3.90.640.10:FF:000023">
    <property type="entry name" value="Hsp70 chaperone (BiP)"/>
    <property type="match status" value="1"/>
</dbReference>
<dbReference type="InterPro" id="IPR043129">
    <property type="entry name" value="ATPase_NBD"/>
</dbReference>
<dbReference type="GO" id="GO:0140662">
    <property type="term" value="F:ATP-dependent protein folding chaperone"/>
    <property type="evidence" value="ECO:0007669"/>
    <property type="project" value="InterPro"/>
</dbReference>
<gene>
    <name evidence="4" type="primary">SSZ1</name>
    <name evidence="4" type="ORF">IMSHALPRED_009127</name>
</gene>
<organism evidence="4 5">
    <name type="scientific">Imshaugia aleurites</name>
    <dbReference type="NCBI Taxonomy" id="172621"/>
    <lineage>
        <taxon>Eukaryota</taxon>
        <taxon>Fungi</taxon>
        <taxon>Dikarya</taxon>
        <taxon>Ascomycota</taxon>
        <taxon>Pezizomycotina</taxon>
        <taxon>Lecanoromycetes</taxon>
        <taxon>OSLEUM clade</taxon>
        <taxon>Lecanoromycetidae</taxon>
        <taxon>Lecanorales</taxon>
        <taxon>Lecanorineae</taxon>
        <taxon>Parmeliaceae</taxon>
        <taxon>Imshaugia</taxon>
    </lineage>
</organism>
<proteinExistence type="predicted"/>
<reference evidence="4" key="1">
    <citation type="submission" date="2021-03" db="EMBL/GenBank/DDBJ databases">
        <authorList>
            <person name="Tagirdzhanova G."/>
        </authorList>
    </citation>
    <scope>NUCLEOTIDE SEQUENCE</scope>
</reference>
<keyword evidence="1" id="KW-0547">Nucleotide-binding</keyword>
<dbReference type="PRINTS" id="PR00301">
    <property type="entry name" value="HEATSHOCK70"/>
</dbReference>